<evidence type="ECO:0000313" key="2">
    <source>
        <dbReference type="EMBL" id="JAD47019.1"/>
    </source>
</evidence>
<dbReference type="EMBL" id="GBRH01250876">
    <property type="protein sequence ID" value="JAD47019.1"/>
    <property type="molecule type" value="Transcribed_RNA"/>
</dbReference>
<feature type="compositionally biased region" description="Basic residues" evidence="1">
    <location>
        <begin position="9"/>
        <end position="18"/>
    </location>
</feature>
<accession>A0A0A9A5T7</accession>
<feature type="region of interest" description="Disordered" evidence="1">
    <location>
        <begin position="1"/>
        <end position="61"/>
    </location>
</feature>
<proteinExistence type="predicted"/>
<name>A0A0A9A5T7_ARUDO</name>
<dbReference type="AlphaFoldDB" id="A0A0A9A5T7"/>
<reference evidence="2" key="2">
    <citation type="journal article" date="2015" name="Data Brief">
        <title>Shoot transcriptome of the giant reed, Arundo donax.</title>
        <authorList>
            <person name="Barrero R.A."/>
            <person name="Guerrero F.D."/>
            <person name="Moolhuijzen P."/>
            <person name="Goolsby J.A."/>
            <person name="Tidwell J."/>
            <person name="Bellgard S.E."/>
            <person name="Bellgard M.I."/>
        </authorList>
    </citation>
    <scope>NUCLEOTIDE SEQUENCE</scope>
    <source>
        <tissue evidence="2">Shoot tissue taken approximately 20 cm above the soil surface</tissue>
    </source>
</reference>
<protein>
    <submittedName>
        <fullName evidence="2">Uncharacterized protein</fullName>
    </submittedName>
</protein>
<organism evidence="2">
    <name type="scientific">Arundo donax</name>
    <name type="common">Giant reed</name>
    <name type="synonym">Donax arundinaceus</name>
    <dbReference type="NCBI Taxonomy" id="35708"/>
    <lineage>
        <taxon>Eukaryota</taxon>
        <taxon>Viridiplantae</taxon>
        <taxon>Streptophyta</taxon>
        <taxon>Embryophyta</taxon>
        <taxon>Tracheophyta</taxon>
        <taxon>Spermatophyta</taxon>
        <taxon>Magnoliopsida</taxon>
        <taxon>Liliopsida</taxon>
        <taxon>Poales</taxon>
        <taxon>Poaceae</taxon>
        <taxon>PACMAD clade</taxon>
        <taxon>Arundinoideae</taxon>
        <taxon>Arundineae</taxon>
        <taxon>Arundo</taxon>
    </lineage>
</organism>
<evidence type="ECO:0000256" key="1">
    <source>
        <dbReference type="SAM" id="MobiDB-lite"/>
    </source>
</evidence>
<sequence length="61" mass="7095">MSQGDRGRQRGRRTKHLLPRLQDHRLQGQEPHLQRRTTPSASRKEGSGSPEGQTEIMREFM</sequence>
<reference evidence="2" key="1">
    <citation type="submission" date="2014-09" db="EMBL/GenBank/DDBJ databases">
        <authorList>
            <person name="Magalhaes I.L.F."/>
            <person name="Oliveira U."/>
            <person name="Santos F.R."/>
            <person name="Vidigal T.H.D.A."/>
            <person name="Brescovit A.D."/>
            <person name="Santos A.J."/>
        </authorList>
    </citation>
    <scope>NUCLEOTIDE SEQUENCE</scope>
    <source>
        <tissue evidence="2">Shoot tissue taken approximately 20 cm above the soil surface</tissue>
    </source>
</reference>